<evidence type="ECO:0000256" key="1">
    <source>
        <dbReference type="SAM" id="MobiDB-lite"/>
    </source>
</evidence>
<sequence>MEGVVDGGLPDGVLGDIEQRIREAVRMALGEQQVECATQAIASISLQLRTMSALATLFPMMTSSQHVDALMKKYTSSCLQAIQNESRAILQVQYPEGGSLTCIPENKTLNEVASPIRSHSPDLKVPKLRAKSSPRRQLLQPKTRRSLQLARRKSCDLDSAKALALSVSSIPGAVFPEREPTLQTQVRRPRSIDVSKSVDLSASDREGQSPPSLKKAPMQPPSTMPPKSATSRLRFPTSGRRPATSSAGRSPGRRSSDLGRFDAEMDVSRSMDWNNLGDRLSNEEGSQKPTRIKQRQVVTRQVSSATLTPKPFGTVKKPKSIRSLGSSPMPSSDVERQHQQPHRRSMEFRSRYPSTDDKRESVSATFIQNIEELVAKSSPYDEVFATRARIHNDDDWP</sequence>
<feature type="compositionally biased region" description="Polar residues" evidence="1">
    <location>
        <begin position="296"/>
        <end position="307"/>
    </location>
</feature>
<reference evidence="2 3" key="1">
    <citation type="submission" date="2015-02" db="EMBL/GenBank/DDBJ databases">
        <authorList>
            <person name="Chooi Y.-H."/>
        </authorList>
    </citation>
    <scope>NUCLEOTIDE SEQUENCE [LARGE SCALE GENOMIC DNA]</scope>
    <source>
        <strain evidence="2">E3</strain>
    </source>
</reference>
<feature type="region of interest" description="Disordered" evidence="1">
    <location>
        <begin position="114"/>
        <end position="153"/>
    </location>
</feature>
<dbReference type="OrthoDB" id="10637511at2759"/>
<feature type="compositionally biased region" description="Basic and acidic residues" evidence="1">
    <location>
        <begin position="254"/>
        <end position="269"/>
    </location>
</feature>
<evidence type="ECO:0000313" key="2">
    <source>
        <dbReference type="EMBL" id="CEP03507.1"/>
    </source>
</evidence>
<accession>A0A0G4J7K6</accession>
<name>A0A0G4J7K6_PLABS</name>
<organism evidence="2 3">
    <name type="scientific">Plasmodiophora brassicae</name>
    <name type="common">Clubroot disease agent</name>
    <dbReference type="NCBI Taxonomy" id="37360"/>
    <lineage>
        <taxon>Eukaryota</taxon>
        <taxon>Sar</taxon>
        <taxon>Rhizaria</taxon>
        <taxon>Endomyxa</taxon>
        <taxon>Phytomyxea</taxon>
        <taxon>Plasmodiophorida</taxon>
        <taxon>Plasmodiophoridae</taxon>
        <taxon>Plasmodiophora</taxon>
    </lineage>
</organism>
<feature type="compositionally biased region" description="Basic and acidic residues" evidence="1">
    <location>
        <begin position="333"/>
        <end position="360"/>
    </location>
</feature>
<keyword evidence="3" id="KW-1185">Reference proteome</keyword>
<proteinExistence type="predicted"/>
<evidence type="ECO:0000313" key="3">
    <source>
        <dbReference type="Proteomes" id="UP000039324"/>
    </source>
</evidence>
<dbReference type="Proteomes" id="UP000039324">
    <property type="component" value="Unassembled WGS sequence"/>
</dbReference>
<dbReference type="EMBL" id="CDSF01000146">
    <property type="protein sequence ID" value="CEP03507.1"/>
    <property type="molecule type" value="Genomic_DNA"/>
</dbReference>
<dbReference type="AlphaFoldDB" id="A0A0G4J7K6"/>
<gene>
    <name evidence="2" type="ORF">PBRA_009392</name>
</gene>
<protein>
    <submittedName>
        <fullName evidence="2">Uncharacterized protein</fullName>
    </submittedName>
</protein>
<feature type="region of interest" description="Disordered" evidence="1">
    <location>
        <begin position="176"/>
        <end position="360"/>
    </location>
</feature>